<dbReference type="PIRSF" id="PIRSF001771">
    <property type="entry name" value="Cyclin_A_B_D_E"/>
    <property type="match status" value="1"/>
</dbReference>
<dbReference type="AlphaFoldDB" id="A0A7S2GPB2"/>
<name>A0A7S2GPB2_9STRA</name>
<dbReference type="PANTHER" id="PTHR10177">
    <property type="entry name" value="CYCLINS"/>
    <property type="match status" value="1"/>
</dbReference>
<dbReference type="InterPro" id="IPR036915">
    <property type="entry name" value="Cyclin-like_sf"/>
</dbReference>
<dbReference type="Gene3D" id="1.10.472.10">
    <property type="entry name" value="Cyclin-like"/>
    <property type="match status" value="2"/>
</dbReference>
<feature type="region of interest" description="Disordered" evidence="5">
    <location>
        <begin position="1"/>
        <end position="41"/>
    </location>
</feature>
<comment type="similarity">
    <text evidence="4">Belongs to the cyclin family.</text>
</comment>
<feature type="compositionally biased region" description="Basic residues" evidence="5">
    <location>
        <begin position="1"/>
        <end position="11"/>
    </location>
</feature>
<dbReference type="SUPFAM" id="SSF47954">
    <property type="entry name" value="Cyclin-like"/>
    <property type="match status" value="2"/>
</dbReference>
<proteinExistence type="inferred from homology"/>
<keyword evidence="3" id="KW-0131">Cell cycle</keyword>
<dbReference type="InterPro" id="IPR013763">
    <property type="entry name" value="Cyclin-like_dom"/>
</dbReference>
<feature type="domain" description="Cyclin-like" evidence="6">
    <location>
        <begin position="123"/>
        <end position="207"/>
    </location>
</feature>
<dbReference type="InterPro" id="IPR048258">
    <property type="entry name" value="Cyclins_cyclin-box"/>
</dbReference>
<evidence type="ECO:0000256" key="3">
    <source>
        <dbReference type="ARBA" id="ARBA00023306"/>
    </source>
</evidence>
<feature type="domain" description="Cyclin-like" evidence="6">
    <location>
        <begin position="220"/>
        <end position="312"/>
    </location>
</feature>
<evidence type="ECO:0000259" key="7">
    <source>
        <dbReference type="SMART" id="SM01332"/>
    </source>
</evidence>
<dbReference type="Pfam" id="PF02984">
    <property type="entry name" value="Cyclin_C"/>
    <property type="match status" value="1"/>
</dbReference>
<dbReference type="PROSITE" id="PS00292">
    <property type="entry name" value="CYCLINS"/>
    <property type="match status" value="1"/>
</dbReference>
<evidence type="ECO:0000256" key="2">
    <source>
        <dbReference type="ARBA" id="ARBA00023127"/>
    </source>
</evidence>
<evidence type="ECO:0000313" key="8">
    <source>
        <dbReference type="EMBL" id="CAD9460106.1"/>
    </source>
</evidence>
<dbReference type="GO" id="GO:0016538">
    <property type="term" value="F:cyclin-dependent protein serine/threonine kinase regulator activity"/>
    <property type="evidence" value="ECO:0007669"/>
    <property type="project" value="InterPro"/>
</dbReference>
<evidence type="ECO:0000259" key="6">
    <source>
        <dbReference type="SMART" id="SM00385"/>
    </source>
</evidence>
<dbReference type="FunFam" id="1.10.472.10:FF:000001">
    <property type="entry name" value="G2/mitotic-specific cyclin"/>
    <property type="match status" value="1"/>
</dbReference>
<evidence type="ECO:0000256" key="1">
    <source>
        <dbReference type="ARBA" id="ARBA00022618"/>
    </source>
</evidence>
<reference evidence="8" key="1">
    <citation type="submission" date="2021-01" db="EMBL/GenBank/DDBJ databases">
        <authorList>
            <person name="Corre E."/>
            <person name="Pelletier E."/>
            <person name="Niang G."/>
            <person name="Scheremetjew M."/>
            <person name="Finn R."/>
            <person name="Kale V."/>
            <person name="Holt S."/>
            <person name="Cochrane G."/>
            <person name="Meng A."/>
            <person name="Brown T."/>
            <person name="Cohen L."/>
        </authorList>
    </citation>
    <scope>NUCLEOTIDE SEQUENCE</scope>
    <source>
        <strain evidence="8">CCMP1381</strain>
    </source>
</reference>
<keyword evidence="1" id="KW-0132">Cell division</keyword>
<evidence type="ECO:0000256" key="4">
    <source>
        <dbReference type="RuleBase" id="RU000383"/>
    </source>
</evidence>
<dbReference type="GO" id="GO:0051301">
    <property type="term" value="P:cell division"/>
    <property type="evidence" value="ECO:0007669"/>
    <property type="project" value="UniProtKB-KW"/>
</dbReference>
<dbReference type="InterPro" id="IPR004367">
    <property type="entry name" value="Cyclin_C-dom"/>
</dbReference>
<dbReference type="GO" id="GO:0044772">
    <property type="term" value="P:mitotic cell cycle phase transition"/>
    <property type="evidence" value="ECO:0007669"/>
    <property type="project" value="InterPro"/>
</dbReference>
<dbReference type="Pfam" id="PF00134">
    <property type="entry name" value="Cyclin_N"/>
    <property type="match status" value="1"/>
</dbReference>
<accession>A0A7S2GPB2</accession>
<dbReference type="EMBL" id="HBGS01046663">
    <property type="protein sequence ID" value="CAD9460106.1"/>
    <property type="molecule type" value="Transcribed_RNA"/>
</dbReference>
<dbReference type="SMART" id="SM01332">
    <property type="entry name" value="Cyclin_C"/>
    <property type="match status" value="1"/>
</dbReference>
<dbReference type="InterPro" id="IPR039361">
    <property type="entry name" value="Cyclin"/>
</dbReference>
<keyword evidence="2 4" id="KW-0195">Cyclin</keyword>
<dbReference type="InterPro" id="IPR006671">
    <property type="entry name" value="Cyclin_N"/>
</dbReference>
<feature type="domain" description="Cyclin C-terminal" evidence="7">
    <location>
        <begin position="216"/>
        <end position="348"/>
    </location>
</feature>
<evidence type="ECO:0008006" key="9">
    <source>
        <dbReference type="Google" id="ProtNLM"/>
    </source>
</evidence>
<dbReference type="SMART" id="SM00385">
    <property type="entry name" value="CYCLIN"/>
    <property type="match status" value="2"/>
</dbReference>
<organism evidence="8">
    <name type="scientific">Octactis speculum</name>
    <dbReference type="NCBI Taxonomy" id="3111310"/>
    <lineage>
        <taxon>Eukaryota</taxon>
        <taxon>Sar</taxon>
        <taxon>Stramenopiles</taxon>
        <taxon>Ochrophyta</taxon>
        <taxon>Dictyochophyceae</taxon>
        <taxon>Dictyochales</taxon>
        <taxon>Dictyochaceae</taxon>
        <taxon>Octactis</taxon>
    </lineage>
</organism>
<dbReference type="InterPro" id="IPR046965">
    <property type="entry name" value="Cyclin_A/B-like"/>
</dbReference>
<gene>
    <name evidence="8" type="ORF">DSPE1174_LOCUS24198</name>
</gene>
<sequence>MLTRATKRLRSHGPEPSPTPHDKPLTKENLSARRNVKTPAPQELGCMQLDLSPTRLQLWETEEKQKKHPQDCDVWDKCEPSTAPHYAEDIHQWNIDLEASSATSPYMDMQSDINDKMRAILVDWLVEVHWRFKLCPTCLHRCVYLVDRYCAGSQVERTKLQLIGVTALLMASKFDDVYPPEVRDLSFITDHAYSTDEILTMEIDMLSFLEFNVNAPTADVFLNRFLRVAGVIPATRCCHRAMYYLERCLQEHHMLEFPPSLIASAALYLSMKRERQTSRGGAVTRGIWTPTLRAYTKYALREVNLCANEILDVVNTKSSPLSTRRNLHAVEQKFKSNKFSQVSEEPPISL</sequence>
<protein>
    <recommendedName>
        <fullName evidence="9">G2/mitotic-specific cyclin-B3</fullName>
    </recommendedName>
</protein>
<evidence type="ECO:0000256" key="5">
    <source>
        <dbReference type="SAM" id="MobiDB-lite"/>
    </source>
</evidence>